<dbReference type="SUPFAM" id="SSF103025">
    <property type="entry name" value="Folate-binding domain"/>
    <property type="match status" value="1"/>
</dbReference>
<accession>A0A517XZN1</accession>
<dbReference type="PANTHER" id="PTHR42714">
    <property type="entry name" value="TRNA MODIFICATION GTPASE GTPBP3"/>
    <property type="match status" value="1"/>
</dbReference>
<evidence type="ECO:0000313" key="4">
    <source>
        <dbReference type="Proteomes" id="UP000319576"/>
    </source>
</evidence>
<dbReference type="InterPro" id="IPR027417">
    <property type="entry name" value="P-loop_NTPase"/>
</dbReference>
<dbReference type="NCBIfam" id="TIGR00231">
    <property type="entry name" value="small_GTP"/>
    <property type="match status" value="1"/>
</dbReference>
<feature type="domain" description="GTP-binding protein TrmE N-terminal" evidence="2">
    <location>
        <begin position="4"/>
        <end position="97"/>
    </location>
</feature>
<dbReference type="RefSeq" id="WP_202920379.1">
    <property type="nucleotide sequence ID" value="NZ_CP036273.1"/>
</dbReference>
<feature type="domain" description="G" evidence="1">
    <location>
        <begin position="170"/>
        <end position="285"/>
    </location>
</feature>
<dbReference type="GO" id="GO:0016787">
    <property type="term" value="F:hydrolase activity"/>
    <property type="evidence" value="ECO:0007669"/>
    <property type="project" value="UniProtKB-KW"/>
</dbReference>
<dbReference type="GO" id="GO:0005525">
    <property type="term" value="F:GTP binding"/>
    <property type="evidence" value="ECO:0007669"/>
    <property type="project" value="InterPro"/>
</dbReference>
<evidence type="ECO:0000313" key="3">
    <source>
        <dbReference type="EMBL" id="QDU22967.1"/>
    </source>
</evidence>
<dbReference type="InterPro" id="IPR018948">
    <property type="entry name" value="GTP-bd_TrmE_N"/>
</dbReference>
<dbReference type="InterPro" id="IPR027266">
    <property type="entry name" value="TrmE/GcvT-like"/>
</dbReference>
<dbReference type="Pfam" id="PF10396">
    <property type="entry name" value="TrmE_N"/>
    <property type="match status" value="1"/>
</dbReference>
<dbReference type="Gene3D" id="3.40.50.300">
    <property type="entry name" value="P-loop containing nucleotide triphosphate hydrolases"/>
    <property type="match status" value="1"/>
</dbReference>
<keyword evidence="4" id="KW-1185">Reference proteome</keyword>
<dbReference type="InterPro" id="IPR027368">
    <property type="entry name" value="MnmE_dom2"/>
</dbReference>
<dbReference type="InterPro" id="IPR006073">
    <property type="entry name" value="GTP-bd"/>
</dbReference>
<reference evidence="3 4" key="1">
    <citation type="submission" date="2019-02" db="EMBL/GenBank/DDBJ databases">
        <title>Deep-cultivation of Planctomycetes and their phenomic and genomic characterization uncovers novel biology.</title>
        <authorList>
            <person name="Wiegand S."/>
            <person name="Jogler M."/>
            <person name="Boedeker C."/>
            <person name="Pinto D."/>
            <person name="Vollmers J."/>
            <person name="Rivas-Marin E."/>
            <person name="Kohn T."/>
            <person name="Peeters S.H."/>
            <person name="Heuer A."/>
            <person name="Rast P."/>
            <person name="Oberbeckmann S."/>
            <person name="Bunk B."/>
            <person name="Jeske O."/>
            <person name="Meyerdierks A."/>
            <person name="Storesund J.E."/>
            <person name="Kallscheuer N."/>
            <person name="Luecker S."/>
            <person name="Lage O.M."/>
            <person name="Pohl T."/>
            <person name="Merkel B.J."/>
            <person name="Hornburger P."/>
            <person name="Mueller R.-W."/>
            <person name="Bruemmer F."/>
            <person name="Labrenz M."/>
            <person name="Spormann A.M."/>
            <person name="Op den Camp H."/>
            <person name="Overmann J."/>
            <person name="Amann R."/>
            <person name="Jetten M.S.M."/>
            <person name="Mascher T."/>
            <person name="Medema M.H."/>
            <person name="Devos D.P."/>
            <person name="Kaster A.-K."/>
            <person name="Ovreas L."/>
            <person name="Rohde M."/>
            <person name="Galperin M.Y."/>
            <person name="Jogler C."/>
        </authorList>
    </citation>
    <scope>NUCLEOTIDE SEQUENCE [LARGE SCALE GENOMIC DNA]</scope>
    <source>
        <strain evidence="3 4">ETA_A1</strain>
    </source>
</reference>
<dbReference type="InterPro" id="IPR005225">
    <property type="entry name" value="Small_GTP-bd"/>
</dbReference>
<organism evidence="3 4">
    <name type="scientific">Urbifossiella limnaea</name>
    <dbReference type="NCBI Taxonomy" id="2528023"/>
    <lineage>
        <taxon>Bacteria</taxon>
        <taxon>Pseudomonadati</taxon>
        <taxon>Planctomycetota</taxon>
        <taxon>Planctomycetia</taxon>
        <taxon>Gemmatales</taxon>
        <taxon>Gemmataceae</taxon>
        <taxon>Urbifossiella</taxon>
    </lineage>
</organism>
<dbReference type="Pfam" id="PF01926">
    <property type="entry name" value="MMR_HSR1"/>
    <property type="match status" value="1"/>
</dbReference>
<gene>
    <name evidence="3" type="primary">mnmE_2</name>
    <name evidence="3" type="ORF">ETAA1_49570</name>
</gene>
<dbReference type="Gene3D" id="1.20.120.430">
    <property type="entry name" value="tRNA modification GTPase MnmE domain 2"/>
    <property type="match status" value="1"/>
</dbReference>
<dbReference type="KEGG" id="uli:ETAA1_49570"/>
<dbReference type="GO" id="GO:0005829">
    <property type="term" value="C:cytosol"/>
    <property type="evidence" value="ECO:0007669"/>
    <property type="project" value="TreeGrafter"/>
</dbReference>
<dbReference type="EMBL" id="CP036273">
    <property type="protein sequence ID" value="QDU22967.1"/>
    <property type="molecule type" value="Genomic_DNA"/>
</dbReference>
<proteinExistence type="predicted"/>
<dbReference type="EC" id="3.6.-.-" evidence="3"/>
<evidence type="ECO:0000259" key="1">
    <source>
        <dbReference type="Pfam" id="PF01926"/>
    </source>
</evidence>
<dbReference type="InterPro" id="IPR031168">
    <property type="entry name" value="G_TrmE"/>
</dbReference>
<dbReference type="PANTHER" id="PTHR42714:SF2">
    <property type="entry name" value="TRNA MODIFICATION GTPASE GTPBP3, MITOCHONDRIAL"/>
    <property type="match status" value="1"/>
</dbReference>
<dbReference type="GO" id="GO:0002098">
    <property type="term" value="P:tRNA wobble uridine modification"/>
    <property type="evidence" value="ECO:0007669"/>
    <property type="project" value="TreeGrafter"/>
</dbReference>
<name>A0A517XZN1_9BACT</name>
<sequence length="373" mass="39299">MTRVSVLTPAGSAAIATVAVTGPRAWGLTRWLFRPAGGRTLPDAPEPHRFWVGRLADGDEVVLAVRAVTPEVCVELHGHGGRRVVRQTVEAFTARGCVEDGAARSDVWELLSRAPTLRTANILLDQAHGAFDRAVRAALVALDDDTDARPLLAELARFAPIGRHLVEPWKVVVAGPPNVGKSSLVNALAGYQRAVVSPTPGTTRDVVTTALAFDGWPVELADTAGLRDAAGLEAEGIERARARLATADLVLWVTDASTDDPEWPDDETSALVPPPTTRWVLVLNKSDCGLDRSPNQPPGAVPVSALTGDGIPGLASWIAYRLVPDSLPPGAAVPYTPELAETVTRAHAALAFGQSDEAARLLRSCVTAEPPAG</sequence>
<evidence type="ECO:0000259" key="2">
    <source>
        <dbReference type="Pfam" id="PF10396"/>
    </source>
</evidence>
<dbReference type="AlphaFoldDB" id="A0A517XZN1"/>
<dbReference type="CDD" id="cd04164">
    <property type="entry name" value="trmE"/>
    <property type="match status" value="1"/>
</dbReference>
<dbReference type="GO" id="GO:0030488">
    <property type="term" value="P:tRNA methylation"/>
    <property type="evidence" value="ECO:0007669"/>
    <property type="project" value="TreeGrafter"/>
</dbReference>
<dbReference type="SUPFAM" id="SSF52540">
    <property type="entry name" value="P-loop containing nucleoside triphosphate hydrolases"/>
    <property type="match status" value="1"/>
</dbReference>
<dbReference type="Proteomes" id="UP000319576">
    <property type="component" value="Chromosome"/>
</dbReference>
<keyword evidence="3" id="KW-0378">Hydrolase</keyword>
<protein>
    <submittedName>
        <fullName evidence="3">tRNA modification GTPase MnmE</fullName>
        <ecNumber evidence="3">3.6.-.-</ecNumber>
    </submittedName>
</protein>
<dbReference type="Gene3D" id="3.30.1360.120">
    <property type="entry name" value="Probable tRNA modification gtpase trme, domain 1"/>
    <property type="match status" value="1"/>
</dbReference>